<feature type="compositionally biased region" description="Basic and acidic residues" evidence="1">
    <location>
        <begin position="754"/>
        <end position="772"/>
    </location>
</feature>
<dbReference type="Pfam" id="PF02170">
    <property type="entry name" value="PAZ"/>
    <property type="match status" value="1"/>
</dbReference>
<evidence type="ECO:0008006" key="6">
    <source>
        <dbReference type="Google" id="ProtNLM"/>
    </source>
</evidence>
<dbReference type="InterPro" id="IPR012337">
    <property type="entry name" value="RNaseH-like_sf"/>
</dbReference>
<evidence type="ECO:0000313" key="4">
    <source>
        <dbReference type="EMBL" id="KAJ9667141.1"/>
    </source>
</evidence>
<dbReference type="InterPro" id="IPR003100">
    <property type="entry name" value="PAZ_dom"/>
</dbReference>
<evidence type="ECO:0000313" key="5">
    <source>
        <dbReference type="Proteomes" id="UP001172684"/>
    </source>
</evidence>
<organism evidence="4 5">
    <name type="scientific">Coniosporium apollinis</name>
    <dbReference type="NCBI Taxonomy" id="61459"/>
    <lineage>
        <taxon>Eukaryota</taxon>
        <taxon>Fungi</taxon>
        <taxon>Dikarya</taxon>
        <taxon>Ascomycota</taxon>
        <taxon>Pezizomycotina</taxon>
        <taxon>Dothideomycetes</taxon>
        <taxon>Dothideomycetes incertae sedis</taxon>
        <taxon>Coniosporium</taxon>
    </lineage>
</organism>
<feature type="compositionally biased region" description="Polar residues" evidence="1">
    <location>
        <begin position="419"/>
        <end position="430"/>
    </location>
</feature>
<feature type="region of interest" description="Disordered" evidence="1">
    <location>
        <begin position="416"/>
        <end position="458"/>
    </location>
</feature>
<dbReference type="InterPro" id="IPR014811">
    <property type="entry name" value="ArgoL1"/>
</dbReference>
<dbReference type="InterPro" id="IPR036397">
    <property type="entry name" value="RNaseH_sf"/>
</dbReference>
<evidence type="ECO:0000259" key="3">
    <source>
        <dbReference type="PROSITE" id="PS50822"/>
    </source>
</evidence>
<accession>A0ABQ9NXM1</accession>
<feature type="region of interest" description="Disordered" evidence="1">
    <location>
        <begin position="1027"/>
        <end position="1050"/>
    </location>
</feature>
<dbReference type="SUPFAM" id="SSF53098">
    <property type="entry name" value="Ribonuclease H-like"/>
    <property type="match status" value="1"/>
</dbReference>
<feature type="region of interest" description="Disordered" evidence="1">
    <location>
        <begin position="749"/>
        <end position="773"/>
    </location>
</feature>
<feature type="domain" description="Piwi" evidence="3">
    <location>
        <begin position="686"/>
        <end position="1024"/>
    </location>
</feature>
<dbReference type="InterPro" id="IPR003165">
    <property type="entry name" value="Piwi"/>
</dbReference>
<sequence length="1066" mass="116866">MSGRKGSWADAVRGESSKQGGPGAGGGNQANPTQAGSGIGRVGLPIRQGGSQGNTAAAGGGAGRTEPARTEGRSQNVPTQAGGGGGDGTTVMEGGESGNPVKGKKTELPAPEEAGRVAIIHPLPGRPGNGTGGSAVKLEANYFELNVPKELVLYRYQVKIVPEGATGGKLKRIFQLLIEEHLAECRSDMATDYKATIISKSRLQKAGQPLRVQYRKEGEDVPRPNAPTYQIQFRNDKVLSVSQLVGYAGATKTSSVDKDDIVQALNIILGHHPKSDASIVSVGANKHFAKDEPLREEQSLGSGLEALRGYFVSVRPAQSGVLVNVQVQYAACFEGIPLGWLMSYYLEANEWNYVRLAKYLKGLRIELLHLKKAGETSPRIKTIAGVATKDDGEGEQKPKVEEFAAASDNVRFFLRRPSDAQTEQSGNSSKPSDHMEVNPDQETVGPSGKKSGSAPPEGEWITVSKYFERYYDLKNLNQDWPVVNIGNKLHPVYVPAEVCRVVRGQPSKAKLSEIQTAAMMHFAVRKPSENSQLITTKGVQTLGISPLATSLQNFGISIKPQLITVPGRRMDGPLVHYGNGKSLTTNFGSWNMLRVQFNSPKSLPTWTYLWISFKGVRDSWRDFQQLESTTLARFRSELRNTGITEPVEMPQRHRITLSGDGSDTDAGIDALFNKIANPQHGDPPSLVLVILPRVDTKLYNRVKLQGDIRKGIHTICVVGSKFAKIGKDDNVQYFANVALKFNLKLGGINQSLEKPPEKPKSGKKPPQPERHKLGLISEGRTMVIGVDVTHPSHTSASTTPSVAGMVASVDKHLAQWPADIRINPARQEMVSALKDMMKGRLEHWATKNSKAYPDNILVYRDGVSEGQYNMVLNDELPQLREACTELYPKVQRDKNLPNITIVVVGKRHHTRFYPMNRQQADQNRNPKSGTVVDCGVTDPRGWDFYMQAHKAIQGTARPAHYVVLIDEIFRKQRLEPPFQNPADYLEDLTHNMCYLYGRATKAVSICPPAYYADLACERARKYLSGVFDPTPSTTPDGSVTGGGQGPQYNRNDIIIHDNLKDSMFYI</sequence>
<dbReference type="PANTHER" id="PTHR22891">
    <property type="entry name" value="EUKARYOTIC TRANSLATION INITIATION FACTOR 2C"/>
    <property type="match status" value="1"/>
</dbReference>
<name>A0ABQ9NXM1_9PEZI</name>
<dbReference type="Proteomes" id="UP001172684">
    <property type="component" value="Unassembled WGS sequence"/>
</dbReference>
<feature type="domain" description="PAZ" evidence="2">
    <location>
        <begin position="399"/>
        <end position="503"/>
    </location>
</feature>
<reference evidence="4" key="1">
    <citation type="submission" date="2022-10" db="EMBL/GenBank/DDBJ databases">
        <title>Culturing micro-colonial fungi from biological soil crusts in the Mojave desert and describing Neophaeococcomyces mojavensis, and introducing the new genera and species Taxawa tesnikishii.</title>
        <authorList>
            <person name="Kurbessoian T."/>
            <person name="Stajich J.E."/>
        </authorList>
    </citation>
    <scope>NUCLEOTIDE SEQUENCE</scope>
    <source>
        <strain evidence="4">TK_1</strain>
    </source>
</reference>
<dbReference type="CDD" id="cd04657">
    <property type="entry name" value="Piwi_ago-like"/>
    <property type="match status" value="1"/>
</dbReference>
<comment type="caution">
    <text evidence="4">The sequence shown here is derived from an EMBL/GenBank/DDBJ whole genome shotgun (WGS) entry which is preliminary data.</text>
</comment>
<evidence type="ECO:0000259" key="2">
    <source>
        <dbReference type="PROSITE" id="PS50821"/>
    </source>
</evidence>
<dbReference type="SMART" id="SM01163">
    <property type="entry name" value="DUF1785"/>
    <property type="match status" value="1"/>
</dbReference>
<dbReference type="Pfam" id="PF08699">
    <property type="entry name" value="ArgoL1"/>
    <property type="match status" value="1"/>
</dbReference>
<gene>
    <name evidence="4" type="ORF">H2201_002661</name>
</gene>
<dbReference type="EMBL" id="JAPDRL010000014">
    <property type="protein sequence ID" value="KAJ9667141.1"/>
    <property type="molecule type" value="Genomic_DNA"/>
</dbReference>
<dbReference type="PROSITE" id="PS50821">
    <property type="entry name" value="PAZ"/>
    <property type="match status" value="1"/>
</dbReference>
<dbReference type="InterPro" id="IPR032472">
    <property type="entry name" value="ArgoL2"/>
</dbReference>
<dbReference type="Pfam" id="PF02171">
    <property type="entry name" value="Piwi"/>
    <property type="match status" value="1"/>
</dbReference>
<proteinExistence type="predicted"/>
<dbReference type="InterPro" id="IPR036085">
    <property type="entry name" value="PAZ_dom_sf"/>
</dbReference>
<dbReference type="CDD" id="cd02846">
    <property type="entry name" value="PAZ_argonaute_like"/>
    <property type="match status" value="1"/>
</dbReference>
<dbReference type="SUPFAM" id="SSF101690">
    <property type="entry name" value="PAZ domain"/>
    <property type="match status" value="1"/>
</dbReference>
<keyword evidence="5" id="KW-1185">Reference proteome</keyword>
<protein>
    <recommendedName>
        <fullName evidence="6">Piwi domain-containing protein</fullName>
    </recommendedName>
</protein>
<dbReference type="InterPro" id="IPR045246">
    <property type="entry name" value="Piwi_ago-like"/>
</dbReference>
<dbReference type="SMART" id="SM00950">
    <property type="entry name" value="Piwi"/>
    <property type="match status" value="1"/>
</dbReference>
<dbReference type="Gene3D" id="3.30.420.10">
    <property type="entry name" value="Ribonuclease H-like superfamily/Ribonuclease H"/>
    <property type="match status" value="1"/>
</dbReference>
<dbReference type="Gene3D" id="3.40.50.2300">
    <property type="match status" value="1"/>
</dbReference>
<dbReference type="PROSITE" id="PS50822">
    <property type="entry name" value="PIWI"/>
    <property type="match status" value="1"/>
</dbReference>
<dbReference type="Pfam" id="PF16488">
    <property type="entry name" value="ArgoL2"/>
    <property type="match status" value="1"/>
</dbReference>
<feature type="region of interest" description="Disordered" evidence="1">
    <location>
        <begin position="1"/>
        <end position="108"/>
    </location>
</feature>
<dbReference type="InterPro" id="IPR032474">
    <property type="entry name" value="Argonaute_N"/>
</dbReference>
<dbReference type="Pfam" id="PF16486">
    <property type="entry name" value="ArgoN"/>
    <property type="match status" value="1"/>
</dbReference>
<dbReference type="Gene3D" id="2.170.260.10">
    <property type="entry name" value="paz domain"/>
    <property type="match status" value="1"/>
</dbReference>
<evidence type="ECO:0000256" key="1">
    <source>
        <dbReference type="SAM" id="MobiDB-lite"/>
    </source>
</evidence>